<feature type="compositionally biased region" description="Polar residues" evidence="1">
    <location>
        <begin position="56"/>
        <end position="70"/>
    </location>
</feature>
<feature type="region of interest" description="Disordered" evidence="1">
    <location>
        <begin position="1"/>
        <end position="70"/>
    </location>
</feature>
<evidence type="ECO:0000313" key="2">
    <source>
        <dbReference type="Proteomes" id="UP000887578"/>
    </source>
</evidence>
<accession>A0A914PWN0</accession>
<organism evidence="2 3">
    <name type="scientific">Panagrolaimus davidi</name>
    <dbReference type="NCBI Taxonomy" id="227884"/>
    <lineage>
        <taxon>Eukaryota</taxon>
        <taxon>Metazoa</taxon>
        <taxon>Ecdysozoa</taxon>
        <taxon>Nematoda</taxon>
        <taxon>Chromadorea</taxon>
        <taxon>Rhabditida</taxon>
        <taxon>Tylenchina</taxon>
        <taxon>Panagrolaimomorpha</taxon>
        <taxon>Panagrolaimoidea</taxon>
        <taxon>Panagrolaimidae</taxon>
        <taxon>Panagrolaimus</taxon>
    </lineage>
</organism>
<evidence type="ECO:0000313" key="3">
    <source>
        <dbReference type="WBParaSite" id="PDA_v2.g2320.t1"/>
    </source>
</evidence>
<dbReference type="WBParaSite" id="PDA_v2.g2320.t1">
    <property type="protein sequence ID" value="PDA_v2.g2320.t1"/>
    <property type="gene ID" value="PDA_v2.g2320"/>
</dbReference>
<dbReference type="AlphaFoldDB" id="A0A914PWN0"/>
<dbReference type="Proteomes" id="UP000887578">
    <property type="component" value="Unplaced"/>
</dbReference>
<reference evidence="3" key="1">
    <citation type="submission" date="2022-11" db="UniProtKB">
        <authorList>
            <consortium name="WormBaseParasite"/>
        </authorList>
    </citation>
    <scope>IDENTIFICATION</scope>
</reference>
<evidence type="ECO:0000256" key="1">
    <source>
        <dbReference type="SAM" id="MobiDB-lite"/>
    </source>
</evidence>
<name>A0A914PWN0_9BILA</name>
<proteinExistence type="predicted"/>
<feature type="compositionally biased region" description="Polar residues" evidence="1">
    <location>
        <begin position="1"/>
        <end position="10"/>
    </location>
</feature>
<sequence length="70" mass="7602">MTDPHTNINEQLKIDETRSDGVLSPTEADRSSLGGVLSPRSVITDTGLDPTRRSPYFQTHSPLSSFVSGE</sequence>
<keyword evidence="2" id="KW-1185">Reference proteome</keyword>
<protein>
    <submittedName>
        <fullName evidence="3">Uncharacterized protein</fullName>
    </submittedName>
</protein>